<evidence type="ECO:0000313" key="2">
    <source>
        <dbReference type="Proteomes" id="UP001057402"/>
    </source>
</evidence>
<dbReference type="Proteomes" id="UP001057402">
    <property type="component" value="Chromosome 5"/>
</dbReference>
<keyword evidence="2" id="KW-1185">Reference proteome</keyword>
<evidence type="ECO:0000313" key="1">
    <source>
        <dbReference type="EMBL" id="KAI4370972.1"/>
    </source>
</evidence>
<dbReference type="EMBL" id="CM042884">
    <property type="protein sequence ID" value="KAI4370972.1"/>
    <property type="molecule type" value="Genomic_DNA"/>
</dbReference>
<organism evidence="1 2">
    <name type="scientific">Melastoma candidum</name>
    <dbReference type="NCBI Taxonomy" id="119954"/>
    <lineage>
        <taxon>Eukaryota</taxon>
        <taxon>Viridiplantae</taxon>
        <taxon>Streptophyta</taxon>
        <taxon>Embryophyta</taxon>
        <taxon>Tracheophyta</taxon>
        <taxon>Spermatophyta</taxon>
        <taxon>Magnoliopsida</taxon>
        <taxon>eudicotyledons</taxon>
        <taxon>Gunneridae</taxon>
        <taxon>Pentapetalae</taxon>
        <taxon>rosids</taxon>
        <taxon>malvids</taxon>
        <taxon>Myrtales</taxon>
        <taxon>Melastomataceae</taxon>
        <taxon>Melastomatoideae</taxon>
        <taxon>Melastomateae</taxon>
        <taxon>Melastoma</taxon>
    </lineage>
</organism>
<name>A0ACB9R4P7_9MYRT</name>
<accession>A0ACB9R4P7</accession>
<comment type="caution">
    <text evidence="1">The sequence shown here is derived from an EMBL/GenBank/DDBJ whole genome shotgun (WGS) entry which is preliminary data.</text>
</comment>
<proteinExistence type="predicted"/>
<gene>
    <name evidence="1" type="ORF">MLD38_019257</name>
</gene>
<sequence length="116" mass="13766">MWRMTTSSNPMKLSPLLCTDSRYNPSLLRPVSQTGNFATVQVDVIQMKEMVEENTSTTERVFQDRQYQVLLHSLNRNIRNTFPIKPSDLKKRIEGLIDREYLERDKNNHQIYNYLD</sequence>
<reference evidence="2" key="1">
    <citation type="journal article" date="2023" name="Front. Plant Sci.">
        <title>Chromosomal-level genome assembly of Melastoma candidum provides insights into trichome evolution.</title>
        <authorList>
            <person name="Zhong Y."/>
            <person name="Wu W."/>
            <person name="Sun C."/>
            <person name="Zou P."/>
            <person name="Liu Y."/>
            <person name="Dai S."/>
            <person name="Zhou R."/>
        </authorList>
    </citation>
    <scope>NUCLEOTIDE SEQUENCE [LARGE SCALE GENOMIC DNA]</scope>
</reference>
<protein>
    <submittedName>
        <fullName evidence="1">Uncharacterized protein</fullName>
    </submittedName>
</protein>